<organism evidence="2 3">
    <name type="scientific">Xylanibacter muris</name>
    <dbReference type="NCBI Taxonomy" id="2736290"/>
    <lineage>
        <taxon>Bacteria</taxon>
        <taxon>Pseudomonadati</taxon>
        <taxon>Bacteroidota</taxon>
        <taxon>Bacteroidia</taxon>
        <taxon>Bacteroidales</taxon>
        <taxon>Prevotellaceae</taxon>
        <taxon>Xylanibacter</taxon>
    </lineage>
</organism>
<dbReference type="InterPro" id="IPR008979">
    <property type="entry name" value="Galactose-bd-like_sf"/>
</dbReference>
<evidence type="ECO:0000313" key="3">
    <source>
        <dbReference type="Proteomes" id="UP000714420"/>
    </source>
</evidence>
<dbReference type="SUPFAM" id="SSF54001">
    <property type="entry name" value="Cysteine proteinases"/>
    <property type="match status" value="1"/>
</dbReference>
<accession>A0ABX2ATB1</accession>
<keyword evidence="3" id="KW-1185">Reference proteome</keyword>
<dbReference type="InterPro" id="IPR038765">
    <property type="entry name" value="Papain-like_cys_pep_sf"/>
</dbReference>
<reference evidence="2 3" key="1">
    <citation type="submission" date="2020-05" db="EMBL/GenBank/DDBJ databases">
        <title>Distinct polysaccharide utilization as determinants for interspecies competition between intestinal Prevotella spp.</title>
        <authorList>
            <person name="Galvez E.J.C."/>
            <person name="Iljazovic A."/>
            <person name="Strowig T."/>
        </authorList>
    </citation>
    <scope>NUCLEOTIDE SEQUENCE [LARGE SCALE GENOMIC DNA]</scope>
    <source>
        <strain evidence="2 3">PMUR</strain>
    </source>
</reference>
<sequence>MNTKTIITSFIFLTITITAYSQETPKSTVGEKVIAHYTKTGDQEKIKAARFIVENMKYHSFKDSPILDKYYAGIEQINKQYKYPECTEQYYRLYTECGDPYVNLTLTKDNDFINEKDIINNIDMAFEDWRNGLWAKHLSFEDFCEYMLPYRVNNEKPTSNWREDLRKLYYKYATSVITSDDMKNSAFWAASKVNDALKALKYNNKKVLPELNINLPVSALKNMQMGECIDYATYTTYVMRACGIPVCLDYTPQWPNRSNNHYWNSLLDNTGLNIPFMGCESNPGYPNKQGREMAKVYRRTFSYQPQSLYALNKDLGENIPPILNTPFIKDVSNEYFIGKNITTKLNDKHLKDKFAYIAVFNNQTWIPVDFAVINSNRTATFKNLGSNIVYLPVFWGRNGCIPAGDPILLNRDGSIVYLKPNHNKKQSIIINRKYPHFNRIVRFRGIMKKGYFEAANNPNFSDAKQCATIKKTHLIGYDTLTVTNIKGKYRYWRFVSPEKGRCNVAEIAFLKNGIKQSFSNIISDSKGQNKTKPEYAFDGKEVTYYESTSPKDAWIGVDMGHPVEIDKIAYLPRNDANDIVIGHTYQLCYFENGKQKIADTQIAKNGTLVFKDIPSETIYILHDLNEGQEERIFTYNNNKINWY</sequence>
<dbReference type="PROSITE" id="PS50022">
    <property type="entry name" value="FA58C_3"/>
    <property type="match status" value="1"/>
</dbReference>
<dbReference type="PANTHER" id="PTHR35532:SF5">
    <property type="entry name" value="CARBOHYDRATE-BINDING DOMAIN-CONTAINING PROTEIN"/>
    <property type="match status" value="1"/>
</dbReference>
<dbReference type="Gene3D" id="2.60.120.260">
    <property type="entry name" value="Galactose-binding domain-like"/>
    <property type="match status" value="2"/>
</dbReference>
<evidence type="ECO:0000313" key="2">
    <source>
        <dbReference type="EMBL" id="NPD93262.1"/>
    </source>
</evidence>
<dbReference type="PANTHER" id="PTHR35532">
    <property type="entry name" value="SIMILAR TO POLYHYDROXYALKANOATE DEPOLYMERASE"/>
    <property type="match status" value="1"/>
</dbReference>
<evidence type="ECO:0000259" key="1">
    <source>
        <dbReference type="PROSITE" id="PS50022"/>
    </source>
</evidence>
<dbReference type="EMBL" id="JABKKF010000022">
    <property type="protein sequence ID" value="NPD93262.1"/>
    <property type="molecule type" value="Genomic_DNA"/>
</dbReference>
<protein>
    <recommendedName>
        <fullName evidence="1">F5/8 type C domain-containing protein</fullName>
    </recommendedName>
</protein>
<dbReference type="RefSeq" id="WP_172277578.1">
    <property type="nucleotide sequence ID" value="NZ_JABKKF010000022.1"/>
</dbReference>
<gene>
    <name evidence="2" type="ORF">HPS56_13170</name>
</gene>
<dbReference type="Proteomes" id="UP000714420">
    <property type="component" value="Unassembled WGS sequence"/>
</dbReference>
<comment type="caution">
    <text evidence="2">The sequence shown here is derived from an EMBL/GenBank/DDBJ whole genome shotgun (WGS) entry which is preliminary data.</text>
</comment>
<dbReference type="SUPFAM" id="SSF49785">
    <property type="entry name" value="Galactose-binding domain-like"/>
    <property type="match status" value="1"/>
</dbReference>
<proteinExistence type="predicted"/>
<dbReference type="InterPro" id="IPR000421">
    <property type="entry name" value="FA58C"/>
</dbReference>
<feature type="domain" description="F5/8 type C" evidence="1">
    <location>
        <begin position="502"/>
        <end position="643"/>
    </location>
</feature>
<name>A0ABX2ATB1_9BACT</name>
<dbReference type="Pfam" id="PF00754">
    <property type="entry name" value="F5_F8_type_C"/>
    <property type="match status" value="1"/>
</dbReference>